<accession>E1X1I7</accession>
<name>E1X1I7_HALMS</name>
<dbReference type="KEGG" id="bmx:BMS_1751"/>
<dbReference type="Proteomes" id="UP000008963">
    <property type="component" value="Chromosome"/>
</dbReference>
<dbReference type="PATRIC" id="fig|862908.3.peg.1663"/>
<feature type="signal peptide" evidence="1">
    <location>
        <begin position="1"/>
        <end position="26"/>
    </location>
</feature>
<dbReference type="EMBL" id="FQ312005">
    <property type="protein sequence ID" value="CBW26578.1"/>
    <property type="molecule type" value="Genomic_DNA"/>
</dbReference>
<evidence type="ECO:0000313" key="3">
    <source>
        <dbReference type="Proteomes" id="UP000008963"/>
    </source>
</evidence>
<evidence type="ECO:0000256" key="1">
    <source>
        <dbReference type="SAM" id="SignalP"/>
    </source>
</evidence>
<feature type="chain" id="PRO_5003154620" evidence="1">
    <location>
        <begin position="27"/>
        <end position="179"/>
    </location>
</feature>
<dbReference type="HOGENOM" id="CLU_1501493_0_0_7"/>
<proteinExistence type="predicted"/>
<organism evidence="2 3">
    <name type="scientific">Halobacteriovorax marinus (strain ATCC BAA-682 / DSM 15412 / SJ)</name>
    <name type="common">Bacteriovorax marinus</name>
    <dbReference type="NCBI Taxonomy" id="862908"/>
    <lineage>
        <taxon>Bacteria</taxon>
        <taxon>Pseudomonadati</taxon>
        <taxon>Bdellovibrionota</taxon>
        <taxon>Bacteriovoracia</taxon>
        <taxon>Bacteriovoracales</taxon>
        <taxon>Halobacteriovoraceae</taxon>
        <taxon>Halobacteriovorax</taxon>
    </lineage>
</organism>
<dbReference type="STRING" id="862908.BMS_1751"/>
<evidence type="ECO:0000313" key="2">
    <source>
        <dbReference type="EMBL" id="CBW26578.1"/>
    </source>
</evidence>
<gene>
    <name evidence="2" type="ordered locus">BMS_1751</name>
</gene>
<sequence length="179" mass="20232">MTILWRYLMKKIIAATLALISVNSFALSSTDSWETIRSTVSASDKYTLSNLTVFVGKPTTVFDVCVDGDKFVALKESPVYERQYVGRGRDHNDGDNDGWADVIVGYKKFSYPLTYTSYREVCANNGKRCRRVPYTVNQKIENTLTVNKLIATYGSSRRGTERKVYKKAFTKSFTVPACN</sequence>
<keyword evidence="1" id="KW-0732">Signal</keyword>
<protein>
    <submittedName>
        <fullName evidence="2">Exported protein</fullName>
    </submittedName>
</protein>
<reference evidence="3" key="1">
    <citation type="journal article" date="2013" name="ISME J.">
        <title>A small predatory core genome in the divergent marine Bacteriovorax marinus SJ and the terrestrial Bdellovibrio bacteriovorus.</title>
        <authorList>
            <person name="Crossman L.C."/>
            <person name="Chen H."/>
            <person name="Cerdeno-Tarraga A.M."/>
            <person name="Brooks K."/>
            <person name="Quail M.A."/>
            <person name="Pineiro S.A."/>
            <person name="Hobley L."/>
            <person name="Sockett R.E."/>
            <person name="Bentley S.D."/>
            <person name="Parkhill J."/>
            <person name="Williams H.N."/>
            <person name="Stine O.C."/>
        </authorList>
    </citation>
    <scope>NUCLEOTIDE SEQUENCE [LARGE SCALE GENOMIC DNA]</scope>
    <source>
        <strain evidence="3">ATCC BAA-682 / DSM 15412 / SJ</strain>
    </source>
</reference>
<keyword evidence="3" id="KW-1185">Reference proteome</keyword>
<dbReference type="AlphaFoldDB" id="E1X1I7"/>